<gene>
    <name evidence="2" type="ORF">NWFMUON74_33340</name>
</gene>
<dbReference type="PANTHER" id="PTHR48098">
    <property type="entry name" value="ENTEROCHELIN ESTERASE-RELATED"/>
    <property type="match status" value="1"/>
</dbReference>
<dbReference type="Pfam" id="PF00756">
    <property type="entry name" value="Esterase"/>
    <property type="match status" value="1"/>
</dbReference>
<protein>
    <submittedName>
        <fullName evidence="2">Esterase</fullName>
    </submittedName>
</protein>
<evidence type="ECO:0000256" key="1">
    <source>
        <dbReference type="SAM" id="SignalP"/>
    </source>
</evidence>
<organism evidence="2 3">
    <name type="scientific">Nocardia wallacei</name>
    <dbReference type="NCBI Taxonomy" id="480035"/>
    <lineage>
        <taxon>Bacteria</taxon>
        <taxon>Bacillati</taxon>
        <taxon>Actinomycetota</taxon>
        <taxon>Actinomycetes</taxon>
        <taxon>Mycobacteriales</taxon>
        <taxon>Nocardiaceae</taxon>
        <taxon>Nocardia</taxon>
    </lineage>
</organism>
<dbReference type="SUPFAM" id="SSF53474">
    <property type="entry name" value="alpha/beta-Hydrolases"/>
    <property type="match status" value="1"/>
</dbReference>
<dbReference type="EMBL" id="AP023396">
    <property type="protein sequence ID" value="BCK55562.1"/>
    <property type="molecule type" value="Genomic_DNA"/>
</dbReference>
<dbReference type="RefSeq" id="WP_187688646.1">
    <property type="nucleotide sequence ID" value="NZ_AP023396.1"/>
</dbReference>
<dbReference type="AlphaFoldDB" id="A0A7G1KK53"/>
<feature type="chain" id="PRO_5028834827" evidence="1">
    <location>
        <begin position="46"/>
        <end position="372"/>
    </location>
</feature>
<feature type="signal peptide" evidence="1">
    <location>
        <begin position="1"/>
        <end position="45"/>
    </location>
</feature>
<proteinExistence type="predicted"/>
<dbReference type="GO" id="GO:0016747">
    <property type="term" value="F:acyltransferase activity, transferring groups other than amino-acyl groups"/>
    <property type="evidence" value="ECO:0007669"/>
    <property type="project" value="TreeGrafter"/>
</dbReference>
<evidence type="ECO:0000313" key="3">
    <source>
        <dbReference type="Proteomes" id="UP000516173"/>
    </source>
</evidence>
<keyword evidence="3" id="KW-1185">Reference proteome</keyword>
<evidence type="ECO:0000313" key="2">
    <source>
        <dbReference type="EMBL" id="BCK55562.1"/>
    </source>
</evidence>
<dbReference type="Gene3D" id="3.40.50.1820">
    <property type="entry name" value="alpha/beta hydrolase"/>
    <property type="match status" value="1"/>
</dbReference>
<name>A0A7G1KK53_9NOCA</name>
<dbReference type="KEGG" id="nwl:NWFMUON74_33340"/>
<keyword evidence="1" id="KW-0732">Signal</keyword>
<dbReference type="InterPro" id="IPR029058">
    <property type="entry name" value="AB_hydrolase_fold"/>
</dbReference>
<dbReference type="GeneID" id="80347866"/>
<sequence>MSVRARQRVRRRTTAPPRAAAALLRAAAALVLAAALACAAGPAAADPPARSDAAARALAAARPATDGSRLVAAVPGPGRVVELTVHSAAMGRPVTVAVAPAADPARPAPALYLLNGFDGGTGAGGWRAGGNWFTRTDAVDFFADQQVTVVMPVGGGGSFFTDWRADDPVHGRQRWTTFLAHELPAVIDSAFTGTGANAIAGPSMASISVLQLAIAAPGVFRAVGSYSGCARTSDPFGQVMVDTIVTGTQGNTLNMWGPPTDPAWAANDPYLHAEKLRGTAVYIASGNGAPGPLDTLGGPGIGDNPATLLDQLVIGGLLDAVAGRCTVQVRDRLRELNIPATVDLRPNGTHSWGYWQQDLRNSWPMFAAALGQ</sequence>
<dbReference type="InterPro" id="IPR000801">
    <property type="entry name" value="Esterase-like"/>
</dbReference>
<dbReference type="PANTHER" id="PTHR48098:SF1">
    <property type="entry name" value="DIACYLGLYCEROL ACYLTRANSFERASE_MYCOLYLTRANSFERASE AG85A"/>
    <property type="match status" value="1"/>
</dbReference>
<dbReference type="Proteomes" id="UP000516173">
    <property type="component" value="Chromosome"/>
</dbReference>
<dbReference type="InterPro" id="IPR050583">
    <property type="entry name" value="Mycobacterial_A85_antigen"/>
</dbReference>
<accession>A0A7G1KK53</accession>
<reference evidence="2 3" key="1">
    <citation type="submission" date="2020-08" db="EMBL/GenBank/DDBJ databases">
        <title>Genome Sequencing of Nocardia wallacei strain FMUON74 and assembly.</title>
        <authorList>
            <person name="Toyokawa M."/>
            <person name="Uesaka K."/>
        </authorList>
    </citation>
    <scope>NUCLEOTIDE SEQUENCE [LARGE SCALE GENOMIC DNA]</scope>
    <source>
        <strain evidence="2 3">FMUON74</strain>
    </source>
</reference>